<evidence type="ECO:0000313" key="2">
    <source>
        <dbReference type="EMBL" id="CAB3260793.1"/>
    </source>
</evidence>
<sequence length="131" mass="14922">MSGKKEYEIVKTASEVPKVGRSLDRVQNVFPPPKGRIDKRNLLPILATVVVWATCLPFAYRAWKNKKVENKIESIETEEPAEIEKPKKLRLSFKSYEEMGVKNFDSNRPTAPGLTVTVNEEKSKFSICLHC</sequence>
<name>A0A6F9DH44_9ASCI</name>
<reference evidence="2" key="1">
    <citation type="submission" date="2020-04" db="EMBL/GenBank/DDBJ databases">
        <authorList>
            <person name="Neveu A P."/>
        </authorList>
    </citation>
    <scope>NUCLEOTIDE SEQUENCE</scope>
    <source>
        <tissue evidence="2">Whole embryo</tissue>
    </source>
</reference>
<gene>
    <name evidence="2" type="primary">LOC100176072</name>
</gene>
<evidence type="ECO:0000256" key="1">
    <source>
        <dbReference type="SAM" id="Phobius"/>
    </source>
</evidence>
<feature type="transmembrane region" description="Helical" evidence="1">
    <location>
        <begin position="42"/>
        <end position="63"/>
    </location>
</feature>
<keyword evidence="1" id="KW-0472">Membrane</keyword>
<protein>
    <submittedName>
        <fullName evidence="2">Uncharacterized protein LOC100176072</fullName>
    </submittedName>
</protein>
<dbReference type="EMBL" id="LR786411">
    <property type="protein sequence ID" value="CAB3260793.1"/>
    <property type="molecule type" value="mRNA"/>
</dbReference>
<proteinExistence type="evidence at transcript level"/>
<keyword evidence="1" id="KW-1133">Transmembrane helix</keyword>
<organism evidence="2">
    <name type="scientific">Phallusia mammillata</name>
    <dbReference type="NCBI Taxonomy" id="59560"/>
    <lineage>
        <taxon>Eukaryota</taxon>
        <taxon>Metazoa</taxon>
        <taxon>Chordata</taxon>
        <taxon>Tunicata</taxon>
        <taxon>Ascidiacea</taxon>
        <taxon>Phlebobranchia</taxon>
        <taxon>Ascidiidae</taxon>
        <taxon>Phallusia</taxon>
    </lineage>
</organism>
<keyword evidence="1" id="KW-0812">Transmembrane</keyword>
<accession>A0A6F9DH44</accession>
<dbReference type="AlphaFoldDB" id="A0A6F9DH44"/>